<comment type="caution">
    <text evidence="6">The sequence shown here is derived from an EMBL/GenBank/DDBJ whole genome shotgun (WGS) entry which is preliminary data.</text>
</comment>
<keyword evidence="7" id="KW-1185">Reference proteome</keyword>
<dbReference type="InterPro" id="IPR001647">
    <property type="entry name" value="HTH_TetR"/>
</dbReference>
<keyword evidence="3" id="KW-0804">Transcription</keyword>
<dbReference type="PANTHER" id="PTHR30055">
    <property type="entry name" value="HTH-TYPE TRANSCRIPTIONAL REGULATOR RUTR"/>
    <property type="match status" value="1"/>
</dbReference>
<dbReference type="SUPFAM" id="SSF46689">
    <property type="entry name" value="Homeodomain-like"/>
    <property type="match status" value="1"/>
</dbReference>
<protein>
    <submittedName>
        <fullName evidence="6">TetR/AcrR family transcriptional regulator</fullName>
    </submittedName>
</protein>
<keyword evidence="1" id="KW-0805">Transcription regulation</keyword>
<evidence type="ECO:0000313" key="6">
    <source>
        <dbReference type="EMBL" id="MDA4845552.1"/>
    </source>
</evidence>
<dbReference type="RefSeq" id="WP_271089203.1">
    <property type="nucleotide sequence ID" value="NZ_JAPJZH010000005.1"/>
</dbReference>
<dbReference type="Proteomes" id="UP001148313">
    <property type="component" value="Unassembled WGS sequence"/>
</dbReference>
<dbReference type="PANTHER" id="PTHR30055:SF234">
    <property type="entry name" value="HTH-TYPE TRANSCRIPTIONAL REGULATOR BETI"/>
    <property type="match status" value="1"/>
</dbReference>
<dbReference type="InterPro" id="IPR036271">
    <property type="entry name" value="Tet_transcr_reg_TetR-rel_C_sf"/>
</dbReference>
<reference evidence="6" key="1">
    <citation type="submission" date="2022-11" db="EMBL/GenBank/DDBJ databases">
        <title>Hoeflea poritis sp. nov., isolated from scleractinian coral Porites lutea.</title>
        <authorList>
            <person name="Zhang G."/>
            <person name="Wei Q."/>
            <person name="Cai L."/>
        </authorList>
    </citation>
    <scope>NUCLEOTIDE SEQUENCE</scope>
    <source>
        <strain evidence="6">E7-10</strain>
    </source>
</reference>
<dbReference type="SUPFAM" id="SSF48498">
    <property type="entry name" value="Tetracyclin repressor-like, C-terminal domain"/>
    <property type="match status" value="1"/>
</dbReference>
<evidence type="ECO:0000256" key="4">
    <source>
        <dbReference type="PROSITE-ProRule" id="PRU00335"/>
    </source>
</evidence>
<organism evidence="6 7">
    <name type="scientific">Hoeflea poritis</name>
    <dbReference type="NCBI Taxonomy" id="2993659"/>
    <lineage>
        <taxon>Bacteria</taxon>
        <taxon>Pseudomonadati</taxon>
        <taxon>Pseudomonadota</taxon>
        <taxon>Alphaproteobacteria</taxon>
        <taxon>Hyphomicrobiales</taxon>
        <taxon>Rhizobiaceae</taxon>
        <taxon>Hoeflea</taxon>
    </lineage>
</organism>
<evidence type="ECO:0000256" key="2">
    <source>
        <dbReference type="ARBA" id="ARBA00023125"/>
    </source>
</evidence>
<evidence type="ECO:0000313" key="7">
    <source>
        <dbReference type="Proteomes" id="UP001148313"/>
    </source>
</evidence>
<evidence type="ECO:0000256" key="3">
    <source>
        <dbReference type="ARBA" id="ARBA00023163"/>
    </source>
</evidence>
<feature type="domain" description="HTH tetR-type" evidence="5">
    <location>
        <begin position="10"/>
        <end position="68"/>
    </location>
</feature>
<gene>
    <name evidence="6" type="ORF">OOZ53_09350</name>
</gene>
<dbReference type="EMBL" id="JAPJZH010000005">
    <property type="protein sequence ID" value="MDA4845552.1"/>
    <property type="molecule type" value="Genomic_DNA"/>
</dbReference>
<dbReference type="InterPro" id="IPR050109">
    <property type="entry name" value="HTH-type_TetR-like_transc_reg"/>
</dbReference>
<evidence type="ECO:0000259" key="5">
    <source>
        <dbReference type="PROSITE" id="PS50977"/>
    </source>
</evidence>
<accession>A0ABT4VLF9</accession>
<dbReference type="Gene3D" id="1.10.357.10">
    <property type="entry name" value="Tetracycline Repressor, domain 2"/>
    <property type="match status" value="1"/>
</dbReference>
<proteinExistence type="predicted"/>
<feature type="DNA-binding region" description="H-T-H motif" evidence="4">
    <location>
        <begin position="31"/>
        <end position="50"/>
    </location>
</feature>
<evidence type="ECO:0000256" key="1">
    <source>
        <dbReference type="ARBA" id="ARBA00023015"/>
    </source>
</evidence>
<sequence>MSQKHDRRFARSQQAIIEAGIATLLRNPSAGMSEIADAAGIGRATLYRHFDSREALVRKLALTCMEETQAALQPHEDLSGRAAVEAIIDVLMPMTDRFRFLVSLWSLVEGDAQVARIEARMRDEMLDMFQQGIAAGDFRADLPASWMAAFFDSTLMAGWTLVEAGSATSAEAAAFVKRSFLAGCGK</sequence>
<dbReference type="InterPro" id="IPR009057">
    <property type="entry name" value="Homeodomain-like_sf"/>
</dbReference>
<name>A0ABT4VLF9_9HYPH</name>
<dbReference type="PROSITE" id="PS50977">
    <property type="entry name" value="HTH_TETR_2"/>
    <property type="match status" value="1"/>
</dbReference>
<keyword evidence="2 4" id="KW-0238">DNA-binding</keyword>
<dbReference type="Pfam" id="PF00440">
    <property type="entry name" value="TetR_N"/>
    <property type="match status" value="1"/>
</dbReference>